<keyword evidence="12" id="KW-1185">Reference proteome</keyword>
<accession>A0A1G7K8A8</accession>
<feature type="transmembrane region" description="Helical" evidence="9">
    <location>
        <begin position="167"/>
        <end position="195"/>
    </location>
</feature>
<evidence type="ECO:0000256" key="5">
    <source>
        <dbReference type="ARBA" id="ARBA00022679"/>
    </source>
</evidence>
<evidence type="ECO:0000256" key="6">
    <source>
        <dbReference type="ARBA" id="ARBA00022777"/>
    </source>
</evidence>
<dbReference type="Gene3D" id="1.10.287.130">
    <property type="match status" value="1"/>
</dbReference>
<dbReference type="EC" id="2.7.13.3" evidence="3"/>
<dbReference type="STRING" id="1123285.SAMN05660235_01227"/>
<keyword evidence="9" id="KW-0812">Transmembrane</keyword>
<dbReference type="PRINTS" id="PR00344">
    <property type="entry name" value="BCTRLSENSOR"/>
</dbReference>
<evidence type="ECO:0000256" key="3">
    <source>
        <dbReference type="ARBA" id="ARBA00012438"/>
    </source>
</evidence>
<name>A0A1G7K8A8_9FIRM</name>
<organism evidence="11 12">
    <name type="scientific">Sporolituus thermophilus DSM 23256</name>
    <dbReference type="NCBI Taxonomy" id="1123285"/>
    <lineage>
        <taxon>Bacteria</taxon>
        <taxon>Bacillati</taxon>
        <taxon>Bacillota</taxon>
        <taxon>Negativicutes</taxon>
        <taxon>Selenomonadales</taxon>
        <taxon>Sporomusaceae</taxon>
        <taxon>Sporolituus</taxon>
    </lineage>
</organism>
<comment type="catalytic activity">
    <reaction evidence="1">
        <text>ATP + protein L-histidine = ADP + protein N-phospho-L-histidine.</text>
        <dbReference type="EC" id="2.7.13.3"/>
    </reaction>
</comment>
<feature type="domain" description="Histidine kinase" evidence="10">
    <location>
        <begin position="210"/>
        <end position="431"/>
    </location>
</feature>
<sequence length="434" mass="48230">MFSKIRRRLTLFYTGLMTAFLLAFVGIIYSGLTWTIYSEEKQEVRLFAEEEAREHLVIFKHKELLPNMPEEDYRDGSGRMFFYAFDAQGNLINAAEPYPALREPVLAKIRSWDTADGDVDLETFVLPNGDEAILMLCAQRVYDGDMFLGTVYVGRDITLYYQVLKNFLVVTTVVSFAFLILVSLAGYIMAGRAMVPIKESFRRQREFVADASHELRTPLSVLLTSVDAVQSDDGSSMSPFAQQVLSDMKDEIRKMSKIVSDLLTLARGDAGAFNLIKENFDLKVVAEQVVRSLQPLAGGKGIELCLDSPDRVMIYADRERLSQLLLILLDNAVKYTPPGGQVKAILEPPARNRAELRIIVQDTGIGIAPEHQALIFERFYRVDKARSRELGGTGLGLAIARWIAQSHGGAITVTSRPGQGSTFTVTLPQLGGGS</sequence>
<dbReference type="PANTHER" id="PTHR43711:SF1">
    <property type="entry name" value="HISTIDINE KINASE 1"/>
    <property type="match status" value="1"/>
</dbReference>
<comment type="subcellular location">
    <subcellularLocation>
        <location evidence="2">Membrane</location>
    </subcellularLocation>
</comment>
<dbReference type="InterPro" id="IPR036097">
    <property type="entry name" value="HisK_dim/P_sf"/>
</dbReference>
<dbReference type="EMBL" id="FNBU01000007">
    <property type="protein sequence ID" value="SDF33194.1"/>
    <property type="molecule type" value="Genomic_DNA"/>
</dbReference>
<evidence type="ECO:0000256" key="7">
    <source>
        <dbReference type="ARBA" id="ARBA00023012"/>
    </source>
</evidence>
<evidence type="ECO:0000259" key="10">
    <source>
        <dbReference type="PROSITE" id="PS50109"/>
    </source>
</evidence>
<dbReference type="AlphaFoldDB" id="A0A1G7K8A8"/>
<keyword evidence="4" id="KW-0597">Phosphoprotein</keyword>
<gene>
    <name evidence="11" type="ORF">SAMN05660235_01227</name>
</gene>
<dbReference type="InterPro" id="IPR003661">
    <property type="entry name" value="HisK_dim/P_dom"/>
</dbReference>
<dbReference type="FunFam" id="1.10.287.130:FF:000001">
    <property type="entry name" value="Two-component sensor histidine kinase"/>
    <property type="match status" value="1"/>
</dbReference>
<keyword evidence="6 11" id="KW-0418">Kinase</keyword>
<evidence type="ECO:0000313" key="12">
    <source>
        <dbReference type="Proteomes" id="UP000243333"/>
    </source>
</evidence>
<dbReference type="SMART" id="SM00388">
    <property type="entry name" value="HisKA"/>
    <property type="match status" value="1"/>
</dbReference>
<dbReference type="Pfam" id="PF00512">
    <property type="entry name" value="HisKA"/>
    <property type="match status" value="1"/>
</dbReference>
<dbReference type="FunFam" id="3.30.565.10:FF:000006">
    <property type="entry name" value="Sensor histidine kinase WalK"/>
    <property type="match status" value="1"/>
</dbReference>
<feature type="transmembrane region" description="Helical" evidence="9">
    <location>
        <begin position="12"/>
        <end position="37"/>
    </location>
</feature>
<dbReference type="GO" id="GO:0000155">
    <property type="term" value="F:phosphorelay sensor kinase activity"/>
    <property type="evidence" value="ECO:0007669"/>
    <property type="project" value="InterPro"/>
</dbReference>
<dbReference type="SMART" id="SM00387">
    <property type="entry name" value="HATPase_c"/>
    <property type="match status" value="1"/>
</dbReference>
<dbReference type="InterPro" id="IPR005467">
    <property type="entry name" value="His_kinase_dom"/>
</dbReference>
<protein>
    <recommendedName>
        <fullName evidence="3">histidine kinase</fullName>
        <ecNumber evidence="3">2.7.13.3</ecNumber>
    </recommendedName>
</protein>
<evidence type="ECO:0000256" key="8">
    <source>
        <dbReference type="ARBA" id="ARBA00023136"/>
    </source>
</evidence>
<dbReference type="InterPro" id="IPR004358">
    <property type="entry name" value="Sig_transdc_His_kin-like_C"/>
</dbReference>
<dbReference type="Gene3D" id="3.30.565.10">
    <property type="entry name" value="Histidine kinase-like ATPase, C-terminal domain"/>
    <property type="match status" value="1"/>
</dbReference>
<dbReference type="PROSITE" id="PS50109">
    <property type="entry name" value="HIS_KIN"/>
    <property type="match status" value="1"/>
</dbReference>
<evidence type="ECO:0000313" key="11">
    <source>
        <dbReference type="EMBL" id="SDF33194.1"/>
    </source>
</evidence>
<evidence type="ECO:0000256" key="2">
    <source>
        <dbReference type="ARBA" id="ARBA00004370"/>
    </source>
</evidence>
<dbReference type="CDD" id="cd00082">
    <property type="entry name" value="HisKA"/>
    <property type="match status" value="1"/>
</dbReference>
<dbReference type="InterPro" id="IPR036890">
    <property type="entry name" value="HATPase_C_sf"/>
</dbReference>
<proteinExistence type="predicted"/>
<keyword evidence="5" id="KW-0808">Transferase</keyword>
<evidence type="ECO:0000256" key="1">
    <source>
        <dbReference type="ARBA" id="ARBA00000085"/>
    </source>
</evidence>
<dbReference type="Proteomes" id="UP000243333">
    <property type="component" value="Unassembled WGS sequence"/>
</dbReference>
<evidence type="ECO:0000256" key="4">
    <source>
        <dbReference type="ARBA" id="ARBA00022553"/>
    </source>
</evidence>
<keyword evidence="9" id="KW-1133">Transmembrane helix</keyword>
<dbReference type="GO" id="GO:0016020">
    <property type="term" value="C:membrane"/>
    <property type="evidence" value="ECO:0007669"/>
    <property type="project" value="UniProtKB-SubCell"/>
</dbReference>
<dbReference type="PANTHER" id="PTHR43711">
    <property type="entry name" value="TWO-COMPONENT HISTIDINE KINASE"/>
    <property type="match status" value="1"/>
</dbReference>
<dbReference type="SUPFAM" id="SSF47384">
    <property type="entry name" value="Homodimeric domain of signal transducing histidine kinase"/>
    <property type="match status" value="1"/>
</dbReference>
<keyword evidence="7" id="KW-0902">Two-component regulatory system</keyword>
<dbReference type="OrthoDB" id="9786919at2"/>
<dbReference type="InterPro" id="IPR003594">
    <property type="entry name" value="HATPase_dom"/>
</dbReference>
<keyword evidence="8 9" id="KW-0472">Membrane</keyword>
<dbReference type="RefSeq" id="WP_093689089.1">
    <property type="nucleotide sequence ID" value="NZ_FNBU01000007.1"/>
</dbReference>
<dbReference type="Pfam" id="PF02518">
    <property type="entry name" value="HATPase_c"/>
    <property type="match status" value="1"/>
</dbReference>
<dbReference type="InterPro" id="IPR050736">
    <property type="entry name" value="Sensor_HK_Regulatory"/>
</dbReference>
<dbReference type="SUPFAM" id="SSF55874">
    <property type="entry name" value="ATPase domain of HSP90 chaperone/DNA topoisomerase II/histidine kinase"/>
    <property type="match status" value="1"/>
</dbReference>
<evidence type="ECO:0000256" key="9">
    <source>
        <dbReference type="SAM" id="Phobius"/>
    </source>
</evidence>
<reference evidence="12" key="1">
    <citation type="submission" date="2016-10" db="EMBL/GenBank/DDBJ databases">
        <authorList>
            <person name="Varghese N."/>
            <person name="Submissions S."/>
        </authorList>
    </citation>
    <scope>NUCLEOTIDE SEQUENCE [LARGE SCALE GENOMIC DNA]</scope>
    <source>
        <strain evidence="12">DSM 23256</strain>
    </source>
</reference>